<proteinExistence type="predicted"/>
<sequence length="52" mass="5711">MRHSPGDILRVDGLAGPCKRLGTHFRMNQRVSFNHDAQGAETGRKGRHGGID</sequence>
<dbReference type="Proteomes" id="UP000682928">
    <property type="component" value="Chromosome"/>
</dbReference>
<reference evidence="2" key="1">
    <citation type="submission" date="2021-04" db="EMBL/GenBank/DDBJ databases">
        <title>Difference and commonality of drug resistance evolution in various bacteria. and drug sensitivity profiles.</title>
        <authorList>
            <person name="Maeda T."/>
            <person name="Shibai A."/>
            <person name="Kawada K."/>
            <person name="Kotani H."/>
            <person name="Tarusawa Y."/>
            <person name="Tanabe K."/>
            <person name="Furusawa C."/>
        </authorList>
    </citation>
    <scope>NUCLEOTIDE SEQUENCE</scope>
    <source>
        <strain evidence="2">JCM 8580</strain>
    </source>
</reference>
<protein>
    <submittedName>
        <fullName evidence="2">Uncharacterized protein</fullName>
    </submittedName>
</protein>
<feature type="region of interest" description="Disordered" evidence="1">
    <location>
        <begin position="30"/>
        <end position="52"/>
    </location>
</feature>
<dbReference type="AlphaFoldDB" id="A0AA86M5N7"/>
<gene>
    <name evidence="2" type="ORF">ENKO_14790</name>
</gene>
<accession>A0AA86M5N7</accession>
<dbReference type="EMBL" id="AP024590">
    <property type="protein sequence ID" value="BCU54885.1"/>
    <property type="molecule type" value="Genomic_DNA"/>
</dbReference>
<organism evidence="2 3">
    <name type="scientific">Enterobacter kobei</name>
    <dbReference type="NCBI Taxonomy" id="208224"/>
    <lineage>
        <taxon>Bacteria</taxon>
        <taxon>Pseudomonadati</taxon>
        <taxon>Pseudomonadota</taxon>
        <taxon>Gammaproteobacteria</taxon>
        <taxon>Enterobacterales</taxon>
        <taxon>Enterobacteriaceae</taxon>
        <taxon>Enterobacter</taxon>
        <taxon>Enterobacter cloacae complex</taxon>
    </lineage>
</organism>
<evidence type="ECO:0000256" key="1">
    <source>
        <dbReference type="SAM" id="MobiDB-lite"/>
    </source>
</evidence>
<evidence type="ECO:0000313" key="2">
    <source>
        <dbReference type="EMBL" id="BCU54885.1"/>
    </source>
</evidence>
<name>A0AA86M5N7_9ENTR</name>
<evidence type="ECO:0000313" key="3">
    <source>
        <dbReference type="Proteomes" id="UP000682928"/>
    </source>
</evidence>